<sequence length="560" mass="59958">MARSSTPGEGTRPRVRHAGQLGWDDGLYEEGPEKSEDSGAGERRTASGESGHRRGGPKRRGKTGKRRVLRWGASVLALLIVGGAGAGYLYYEHLNSNLKKADLTLGDRKMADHKANAAGQTPMNILLIGSDARDSKENQKLGGAKETFGAPPLADVQMLLHLSADRSNMSVISMPRDTMLKIPKCTDPETKKVYPATTGLEMTNETLGRGGPGCSVATWYELTGITIDHFMMIDFSGVISMADAIGGVPVCVKGNVYSHTSEGKGSGLKLEKGTTKIKGKQALQWLRTRYGFEDGTDLGRTHAQHMYMNSMVRELRKGTKLTDPGKLMNLAEAATDALTVDKGDNGLGSIDKLYDLAEELKKVPTKRITMTTMPNVYGTGTLKERVLPKPGEADQLFQMVRDDIPLDGKASKRKAPAAAKKPTASPAEIPVAVRNGTRTDTEYPAKGRASAVKELLAGKGFTQATVDAQNTEAAKRTGILFPTVDMEGNAQAVAKALGIPLSAVKKSTDVSGITLTVGADWREDGDYHAPSAKEKTPESARALNGDDETACMDIQPGFGW</sequence>
<dbReference type="InterPro" id="IPR050922">
    <property type="entry name" value="LytR/CpsA/Psr_CW_biosynth"/>
</dbReference>
<feature type="domain" description="LytR/CpsA/Psr regulator C-terminal" evidence="5">
    <location>
        <begin position="428"/>
        <end position="521"/>
    </location>
</feature>
<accession>A0ABQ2W595</accession>
<protein>
    <submittedName>
        <fullName evidence="6">Transcriptional regulator</fullName>
    </submittedName>
</protein>
<dbReference type="NCBIfam" id="TIGR00350">
    <property type="entry name" value="lytR_cpsA_psr"/>
    <property type="match status" value="1"/>
</dbReference>
<dbReference type="InterPro" id="IPR004474">
    <property type="entry name" value="LytR_CpsA_psr"/>
</dbReference>
<evidence type="ECO:0000313" key="6">
    <source>
        <dbReference type="EMBL" id="GGV92958.1"/>
    </source>
</evidence>
<evidence type="ECO:0000259" key="5">
    <source>
        <dbReference type="Pfam" id="PF13399"/>
    </source>
</evidence>
<comment type="similarity">
    <text evidence="1">Belongs to the LytR/CpsA/Psr (LCP) family.</text>
</comment>
<organism evidence="6 7">
    <name type="scientific">Streptomyces gelaticus</name>
    <dbReference type="NCBI Taxonomy" id="285446"/>
    <lineage>
        <taxon>Bacteria</taxon>
        <taxon>Bacillati</taxon>
        <taxon>Actinomycetota</taxon>
        <taxon>Actinomycetes</taxon>
        <taxon>Kitasatosporales</taxon>
        <taxon>Streptomycetaceae</taxon>
        <taxon>Streptomyces</taxon>
    </lineage>
</organism>
<dbReference type="PANTHER" id="PTHR33392">
    <property type="entry name" value="POLYISOPRENYL-TEICHOIC ACID--PEPTIDOGLYCAN TEICHOIC ACID TRANSFERASE TAGU"/>
    <property type="match status" value="1"/>
</dbReference>
<dbReference type="Pfam" id="PF03816">
    <property type="entry name" value="LytR_cpsA_psr"/>
    <property type="match status" value="1"/>
</dbReference>
<dbReference type="InterPro" id="IPR027381">
    <property type="entry name" value="LytR/CpsA/Psr_C"/>
</dbReference>
<feature type="region of interest" description="Disordered" evidence="2">
    <location>
        <begin position="1"/>
        <end position="65"/>
    </location>
</feature>
<feature type="compositionally biased region" description="Basic residues" evidence="2">
    <location>
        <begin position="53"/>
        <end position="65"/>
    </location>
</feature>
<dbReference type="Proteomes" id="UP000660675">
    <property type="component" value="Unassembled WGS sequence"/>
</dbReference>
<dbReference type="Gene3D" id="3.30.70.2390">
    <property type="match status" value="1"/>
</dbReference>
<evidence type="ECO:0000256" key="1">
    <source>
        <dbReference type="ARBA" id="ARBA00006068"/>
    </source>
</evidence>
<gene>
    <name evidence="6" type="ORF">GCM10015535_55010</name>
</gene>
<evidence type="ECO:0000259" key="4">
    <source>
        <dbReference type="Pfam" id="PF03816"/>
    </source>
</evidence>
<evidence type="ECO:0000256" key="3">
    <source>
        <dbReference type="SAM" id="Phobius"/>
    </source>
</evidence>
<feature type="transmembrane region" description="Helical" evidence="3">
    <location>
        <begin position="68"/>
        <end position="91"/>
    </location>
</feature>
<dbReference type="EMBL" id="BMTF01000023">
    <property type="protein sequence ID" value="GGV92958.1"/>
    <property type="molecule type" value="Genomic_DNA"/>
</dbReference>
<evidence type="ECO:0000313" key="7">
    <source>
        <dbReference type="Proteomes" id="UP000660675"/>
    </source>
</evidence>
<dbReference type="RefSeq" id="WP_189546944.1">
    <property type="nucleotide sequence ID" value="NZ_BMTF01000023.1"/>
</dbReference>
<reference evidence="7" key="1">
    <citation type="journal article" date="2019" name="Int. J. Syst. Evol. Microbiol.">
        <title>The Global Catalogue of Microorganisms (GCM) 10K type strain sequencing project: providing services to taxonomists for standard genome sequencing and annotation.</title>
        <authorList>
            <consortium name="The Broad Institute Genomics Platform"/>
            <consortium name="The Broad Institute Genome Sequencing Center for Infectious Disease"/>
            <person name="Wu L."/>
            <person name="Ma J."/>
        </authorList>
    </citation>
    <scope>NUCLEOTIDE SEQUENCE [LARGE SCALE GENOMIC DNA]</scope>
    <source>
        <strain evidence="7">JCM 4376</strain>
    </source>
</reference>
<keyword evidence="3" id="KW-0812">Transmembrane</keyword>
<feature type="domain" description="Cell envelope-related transcriptional attenuator" evidence="4">
    <location>
        <begin position="154"/>
        <end position="316"/>
    </location>
</feature>
<dbReference type="Pfam" id="PF13399">
    <property type="entry name" value="LytR_C"/>
    <property type="match status" value="1"/>
</dbReference>
<feature type="compositionally biased region" description="Basic and acidic residues" evidence="2">
    <location>
        <begin position="31"/>
        <end position="52"/>
    </location>
</feature>
<proteinExistence type="inferred from homology"/>
<dbReference type="PANTHER" id="PTHR33392:SF6">
    <property type="entry name" value="POLYISOPRENYL-TEICHOIC ACID--PEPTIDOGLYCAN TEICHOIC ACID TRANSFERASE TAGU"/>
    <property type="match status" value="1"/>
</dbReference>
<keyword evidence="3" id="KW-1133">Transmembrane helix</keyword>
<comment type="caution">
    <text evidence="6">The sequence shown here is derived from an EMBL/GenBank/DDBJ whole genome shotgun (WGS) entry which is preliminary data.</text>
</comment>
<name>A0ABQ2W595_9ACTN</name>
<keyword evidence="3" id="KW-0472">Membrane</keyword>
<dbReference type="Gene3D" id="3.40.630.190">
    <property type="entry name" value="LCP protein"/>
    <property type="match status" value="1"/>
</dbReference>
<evidence type="ECO:0000256" key="2">
    <source>
        <dbReference type="SAM" id="MobiDB-lite"/>
    </source>
</evidence>
<keyword evidence="7" id="KW-1185">Reference proteome</keyword>